<dbReference type="Gene3D" id="3.30.470.20">
    <property type="entry name" value="ATP-grasp fold, B domain"/>
    <property type="match status" value="1"/>
</dbReference>
<evidence type="ECO:0000259" key="4">
    <source>
        <dbReference type="PROSITE" id="PS50975"/>
    </source>
</evidence>
<dbReference type="InterPro" id="IPR011761">
    <property type="entry name" value="ATP-grasp"/>
</dbReference>
<keyword evidence="3" id="KW-0067">ATP-binding</keyword>
<feature type="domain" description="ATP-grasp" evidence="4">
    <location>
        <begin position="24"/>
        <end position="239"/>
    </location>
</feature>
<evidence type="ECO:0000256" key="2">
    <source>
        <dbReference type="ARBA" id="ARBA00022741"/>
    </source>
</evidence>
<accession>A0A382QIR6</accession>
<organism evidence="5">
    <name type="scientific">marine metagenome</name>
    <dbReference type="NCBI Taxonomy" id="408172"/>
    <lineage>
        <taxon>unclassified sequences</taxon>
        <taxon>metagenomes</taxon>
        <taxon>ecological metagenomes</taxon>
    </lineage>
</organism>
<sequence>MGFIDLVKQARTEKRTLLSEIESKNILSEAGVNITETFLTLSTEEAIAKATDIGYPVALKIVASGISHKSDVGGVMLNLQNNEEVVNAYDSILNNVQNTHPDAKIEGVSVQKMAESGTEVIIGMTLDQQFGPVIMFGLGGVLVEVLNDVSFRLAPLEENDAIEMIDEIAARPILDGVRGEKPCNLSELHKMLLQISVLVTEYPEIKEVDLNPVIASSKGAVAVDARIILNDDLVERKTA</sequence>
<reference evidence="5" key="1">
    <citation type="submission" date="2018-05" db="EMBL/GenBank/DDBJ databases">
        <authorList>
            <person name="Lanie J.A."/>
            <person name="Ng W.-L."/>
            <person name="Kazmierczak K.M."/>
            <person name="Andrzejewski T.M."/>
            <person name="Davidsen T.M."/>
            <person name="Wayne K.J."/>
            <person name="Tettelin H."/>
            <person name="Glass J.I."/>
            <person name="Rusch D."/>
            <person name="Podicherti R."/>
            <person name="Tsui H.-C.T."/>
            <person name="Winkler M.E."/>
        </authorList>
    </citation>
    <scope>NUCLEOTIDE SEQUENCE</scope>
</reference>
<proteinExistence type="predicted"/>
<dbReference type="InterPro" id="IPR013815">
    <property type="entry name" value="ATP_grasp_subdomain_1"/>
</dbReference>
<dbReference type="PROSITE" id="PS50975">
    <property type="entry name" value="ATP_GRASP"/>
    <property type="match status" value="1"/>
</dbReference>
<evidence type="ECO:0000256" key="1">
    <source>
        <dbReference type="ARBA" id="ARBA00022598"/>
    </source>
</evidence>
<gene>
    <name evidence="5" type="ORF">METZ01_LOCUS338278</name>
</gene>
<dbReference type="Pfam" id="PF13549">
    <property type="entry name" value="ATP-grasp_5"/>
    <property type="match status" value="1"/>
</dbReference>
<evidence type="ECO:0000313" key="5">
    <source>
        <dbReference type="EMBL" id="SVC85424.1"/>
    </source>
</evidence>
<protein>
    <recommendedName>
        <fullName evidence="4">ATP-grasp domain-containing protein</fullName>
    </recommendedName>
</protein>
<dbReference type="GO" id="GO:0005524">
    <property type="term" value="F:ATP binding"/>
    <property type="evidence" value="ECO:0007669"/>
    <property type="project" value="UniProtKB-KW"/>
</dbReference>
<dbReference type="InterPro" id="IPR051538">
    <property type="entry name" value="Acyl-CoA_Synth/Transferase"/>
</dbReference>
<name>A0A382QIR6_9ZZZZ</name>
<evidence type="ECO:0000256" key="3">
    <source>
        <dbReference type="ARBA" id="ARBA00022840"/>
    </source>
</evidence>
<dbReference type="Gene3D" id="3.30.1490.20">
    <property type="entry name" value="ATP-grasp fold, A domain"/>
    <property type="match status" value="1"/>
</dbReference>
<keyword evidence="2" id="KW-0547">Nucleotide-binding</keyword>
<dbReference type="GO" id="GO:0046872">
    <property type="term" value="F:metal ion binding"/>
    <property type="evidence" value="ECO:0007669"/>
    <property type="project" value="InterPro"/>
</dbReference>
<dbReference type="GO" id="GO:0016874">
    <property type="term" value="F:ligase activity"/>
    <property type="evidence" value="ECO:0007669"/>
    <property type="project" value="UniProtKB-KW"/>
</dbReference>
<dbReference type="EMBL" id="UINC01114834">
    <property type="protein sequence ID" value="SVC85424.1"/>
    <property type="molecule type" value="Genomic_DNA"/>
</dbReference>
<dbReference type="PANTHER" id="PTHR43334">
    <property type="entry name" value="ACETATE--COA LIGASE [ADP-FORMING]"/>
    <property type="match status" value="1"/>
</dbReference>
<dbReference type="SUPFAM" id="SSF56059">
    <property type="entry name" value="Glutathione synthetase ATP-binding domain-like"/>
    <property type="match status" value="1"/>
</dbReference>
<keyword evidence="1" id="KW-0436">Ligase</keyword>
<dbReference type="PANTHER" id="PTHR43334:SF1">
    <property type="entry name" value="3-HYDROXYPROPIONATE--COA LIGASE [ADP-FORMING]"/>
    <property type="match status" value="1"/>
</dbReference>
<dbReference type="FunFam" id="3.30.1490.20:FF:000020">
    <property type="entry name" value="Protein lysine acetyltransferase"/>
    <property type="match status" value="1"/>
</dbReference>
<dbReference type="AlphaFoldDB" id="A0A382QIR6"/>